<organism evidence="2 3">
    <name type="scientific">Psophocarpus tetragonolobus</name>
    <name type="common">Winged bean</name>
    <name type="synonym">Dolichos tetragonolobus</name>
    <dbReference type="NCBI Taxonomy" id="3891"/>
    <lineage>
        <taxon>Eukaryota</taxon>
        <taxon>Viridiplantae</taxon>
        <taxon>Streptophyta</taxon>
        <taxon>Embryophyta</taxon>
        <taxon>Tracheophyta</taxon>
        <taxon>Spermatophyta</taxon>
        <taxon>Magnoliopsida</taxon>
        <taxon>eudicotyledons</taxon>
        <taxon>Gunneridae</taxon>
        <taxon>Pentapetalae</taxon>
        <taxon>rosids</taxon>
        <taxon>fabids</taxon>
        <taxon>Fabales</taxon>
        <taxon>Fabaceae</taxon>
        <taxon>Papilionoideae</taxon>
        <taxon>50 kb inversion clade</taxon>
        <taxon>NPAAA clade</taxon>
        <taxon>indigoferoid/millettioid clade</taxon>
        <taxon>Phaseoleae</taxon>
        <taxon>Psophocarpus</taxon>
    </lineage>
</organism>
<dbReference type="EMBL" id="JAYMYS010000004">
    <property type="protein sequence ID" value="KAK7396581.1"/>
    <property type="molecule type" value="Genomic_DNA"/>
</dbReference>
<comment type="similarity">
    <text evidence="1">Belongs to the ARG7 family.</text>
</comment>
<dbReference type="Pfam" id="PF02519">
    <property type="entry name" value="Auxin_inducible"/>
    <property type="match status" value="1"/>
</dbReference>
<gene>
    <name evidence="2" type="ORF">VNO78_17689</name>
</gene>
<dbReference type="InterPro" id="IPR003676">
    <property type="entry name" value="SAUR_fam"/>
</dbReference>
<proteinExistence type="inferred from homology"/>
<comment type="caution">
    <text evidence="2">The sequence shown here is derived from an EMBL/GenBank/DDBJ whole genome shotgun (WGS) entry which is preliminary data.</text>
</comment>
<name>A0AAN9XLI5_PSOTE</name>
<evidence type="ECO:0000313" key="3">
    <source>
        <dbReference type="Proteomes" id="UP001386955"/>
    </source>
</evidence>
<dbReference type="PANTHER" id="PTHR31374:SF19">
    <property type="entry name" value="F8A24.8 PROTEIN"/>
    <property type="match status" value="1"/>
</dbReference>
<dbReference type="Proteomes" id="UP001386955">
    <property type="component" value="Unassembled WGS sequence"/>
</dbReference>
<dbReference type="GO" id="GO:0009733">
    <property type="term" value="P:response to auxin"/>
    <property type="evidence" value="ECO:0007669"/>
    <property type="project" value="InterPro"/>
</dbReference>
<dbReference type="PANTHER" id="PTHR31374">
    <property type="entry name" value="AUXIN-INDUCED PROTEIN-LIKE-RELATED"/>
    <property type="match status" value="1"/>
</dbReference>
<evidence type="ECO:0000256" key="1">
    <source>
        <dbReference type="ARBA" id="ARBA00006974"/>
    </source>
</evidence>
<dbReference type="AlphaFoldDB" id="A0AAN9XLI5"/>
<accession>A0AAN9XLI5</accession>
<sequence>MEFGKKKMLRSLITKVIKGLPFLAPSGARSTRVCYMSDIDEENETTTNVPQDVKEGHFVVIAMHGEETKRFVLALDYLTDPAFLNLLEQAKEEYGFEHKGALAVPCTPQELQQIIQNSRLHRATT</sequence>
<protein>
    <submittedName>
        <fullName evidence="2">Uncharacterized protein</fullName>
    </submittedName>
</protein>
<reference evidence="2 3" key="1">
    <citation type="submission" date="2024-01" db="EMBL/GenBank/DDBJ databases">
        <title>The genomes of 5 underutilized Papilionoideae crops provide insights into root nodulation and disease resistanc.</title>
        <authorList>
            <person name="Jiang F."/>
        </authorList>
    </citation>
    <scope>NUCLEOTIDE SEQUENCE [LARGE SCALE GENOMIC DNA]</scope>
    <source>
        <strain evidence="2">DUOXIRENSHENG_FW03</strain>
        <tissue evidence="2">Leaves</tissue>
    </source>
</reference>
<keyword evidence="3" id="KW-1185">Reference proteome</keyword>
<evidence type="ECO:0000313" key="2">
    <source>
        <dbReference type="EMBL" id="KAK7396581.1"/>
    </source>
</evidence>